<evidence type="ECO:0000256" key="1">
    <source>
        <dbReference type="SAM" id="Phobius"/>
    </source>
</evidence>
<feature type="transmembrane region" description="Helical" evidence="1">
    <location>
        <begin position="6"/>
        <end position="23"/>
    </location>
</feature>
<keyword evidence="1" id="KW-1133">Transmembrane helix</keyword>
<gene>
    <name evidence="2" type="ORF">A3A97_02325</name>
</gene>
<evidence type="ECO:0000313" key="2">
    <source>
        <dbReference type="EMBL" id="OHA52550.1"/>
    </source>
</evidence>
<name>A0A1G2PW47_9BACT</name>
<dbReference type="AlphaFoldDB" id="A0A1G2PW47"/>
<accession>A0A1G2PW47</accession>
<keyword evidence="1" id="KW-0812">Transmembrane</keyword>
<reference evidence="2 3" key="1">
    <citation type="journal article" date="2016" name="Nat. Commun.">
        <title>Thousands of microbial genomes shed light on interconnected biogeochemical processes in an aquifer system.</title>
        <authorList>
            <person name="Anantharaman K."/>
            <person name="Brown C.T."/>
            <person name="Hug L.A."/>
            <person name="Sharon I."/>
            <person name="Castelle C.J."/>
            <person name="Probst A.J."/>
            <person name="Thomas B.C."/>
            <person name="Singh A."/>
            <person name="Wilkins M.J."/>
            <person name="Karaoz U."/>
            <person name="Brodie E.L."/>
            <person name="Williams K.H."/>
            <person name="Hubbard S.S."/>
            <person name="Banfield J.F."/>
        </authorList>
    </citation>
    <scope>NUCLEOTIDE SEQUENCE [LARGE SCALE GENOMIC DNA]</scope>
</reference>
<proteinExistence type="predicted"/>
<keyword evidence="1" id="KW-0472">Membrane</keyword>
<organism evidence="2 3">
    <name type="scientific">Candidatus Terrybacteria bacterium RIFCSPLOWO2_01_FULL_40_23</name>
    <dbReference type="NCBI Taxonomy" id="1802366"/>
    <lineage>
        <taxon>Bacteria</taxon>
        <taxon>Candidatus Terryibacteriota</taxon>
    </lineage>
</organism>
<evidence type="ECO:0000313" key="3">
    <source>
        <dbReference type="Proteomes" id="UP000176951"/>
    </source>
</evidence>
<dbReference type="EMBL" id="MHSW01000007">
    <property type="protein sequence ID" value="OHA52550.1"/>
    <property type="molecule type" value="Genomic_DNA"/>
</dbReference>
<protein>
    <submittedName>
        <fullName evidence="2">Uncharacterized protein</fullName>
    </submittedName>
</protein>
<comment type="caution">
    <text evidence="2">The sequence shown here is derived from an EMBL/GenBank/DDBJ whole genome shotgun (WGS) entry which is preliminary data.</text>
</comment>
<sequence length="209" mass="24649">MEWNWVLTISLLVVVTCLILFCLKKLFRKSLTVQTTTSRYARESQRRVRESTEDDSRDIGDLMKMSQELYELRPDRVLLKKIYEMTIAGKLEWHVGRQPVFFSHVENRHGRVQLELRKYEDPNEEIRGRDMLALTVEVVGTPSIRIEGHYKRYTRDEEKDALDSTLMDLYIHLSVHYPLNPYISYGRSNFRYGAEEITLEKATDIISSV</sequence>
<dbReference type="Proteomes" id="UP000176951">
    <property type="component" value="Unassembled WGS sequence"/>
</dbReference>